<evidence type="ECO:0000313" key="3">
    <source>
        <dbReference type="Proteomes" id="UP000054144"/>
    </source>
</evidence>
<reference evidence="2 3" key="1">
    <citation type="journal article" date="2015" name="Fungal Genet. Biol.">
        <title>Evolution of novel wood decay mechanisms in Agaricales revealed by the genome sequences of Fistulina hepatica and Cylindrobasidium torrendii.</title>
        <authorList>
            <person name="Floudas D."/>
            <person name="Held B.W."/>
            <person name="Riley R."/>
            <person name="Nagy L.G."/>
            <person name="Koehler G."/>
            <person name="Ransdell A.S."/>
            <person name="Younus H."/>
            <person name="Chow J."/>
            <person name="Chiniquy J."/>
            <person name="Lipzen A."/>
            <person name="Tritt A."/>
            <person name="Sun H."/>
            <person name="Haridas S."/>
            <person name="LaButti K."/>
            <person name="Ohm R.A."/>
            <person name="Kues U."/>
            <person name="Blanchette R.A."/>
            <person name="Grigoriev I.V."/>
            <person name="Minto R.E."/>
            <person name="Hibbett D.S."/>
        </authorList>
    </citation>
    <scope>NUCLEOTIDE SEQUENCE [LARGE SCALE GENOMIC DNA]</scope>
    <source>
        <strain evidence="2 3">ATCC 64428</strain>
    </source>
</reference>
<dbReference type="Proteomes" id="UP000054144">
    <property type="component" value="Unassembled WGS sequence"/>
</dbReference>
<dbReference type="AlphaFoldDB" id="A0A0D7A9H4"/>
<name>A0A0D7A9H4_9AGAR</name>
<gene>
    <name evidence="2" type="ORF">FISHEDRAFT_75516</name>
</gene>
<dbReference type="OrthoDB" id="3357519at2759"/>
<protein>
    <recommendedName>
        <fullName evidence="1">F-box domain-containing protein</fullName>
    </recommendedName>
</protein>
<organism evidence="2 3">
    <name type="scientific">Fistulina hepatica ATCC 64428</name>
    <dbReference type="NCBI Taxonomy" id="1128425"/>
    <lineage>
        <taxon>Eukaryota</taxon>
        <taxon>Fungi</taxon>
        <taxon>Dikarya</taxon>
        <taxon>Basidiomycota</taxon>
        <taxon>Agaricomycotina</taxon>
        <taxon>Agaricomycetes</taxon>
        <taxon>Agaricomycetidae</taxon>
        <taxon>Agaricales</taxon>
        <taxon>Fistulinaceae</taxon>
        <taxon>Fistulina</taxon>
    </lineage>
</organism>
<proteinExistence type="predicted"/>
<dbReference type="InterPro" id="IPR001810">
    <property type="entry name" value="F-box_dom"/>
</dbReference>
<evidence type="ECO:0000313" key="2">
    <source>
        <dbReference type="EMBL" id="KIY46596.1"/>
    </source>
</evidence>
<feature type="domain" description="F-box" evidence="1">
    <location>
        <begin position="85"/>
        <end position="163"/>
    </location>
</feature>
<evidence type="ECO:0000259" key="1">
    <source>
        <dbReference type="Pfam" id="PF13013"/>
    </source>
</evidence>
<sequence length="382" mass="44061">MEASINQCQAPSLVPSLGRQNVDAPALQDAIGHVDNTICRFTTTIEIWNGYQPSVDDIMHLESQLEIWCKYRRSLAARLRFLQPPLVTLPVELLVEIFSWCISDDDRWAPIHEIPLHFSVPCRRKSSMYILAQVCQQLRDVIRTNSALHAGLFLTIHPEKLNEAETITRLKAYLKSTHRCPISFKIIFRKGPWHWDIFRRLWESPERWGKRATDVNSSFHWVLGEPVVLSRLRELHILCYADGSLRYIAAPNLVFLKDQCLSSASIDFVRRSGCATTLTDLDLEVRNEAMAANAVALMRLTTHVSYLRLFFPFLPRFLAYPSRGYGKIMEALSECTYPGRDNRRFIVLPKLRHLVVNTDQTMYESYTYFAILTDLIDKRSSA</sequence>
<dbReference type="Pfam" id="PF13013">
    <property type="entry name" value="F-box-like_2"/>
    <property type="match status" value="1"/>
</dbReference>
<dbReference type="EMBL" id="KN882027">
    <property type="protein sequence ID" value="KIY46596.1"/>
    <property type="molecule type" value="Genomic_DNA"/>
</dbReference>
<keyword evidence="3" id="KW-1185">Reference proteome</keyword>
<accession>A0A0D7A9H4</accession>